<feature type="non-terminal residue" evidence="1">
    <location>
        <position position="892"/>
    </location>
</feature>
<evidence type="ECO:0000313" key="1">
    <source>
        <dbReference type="EMBL" id="MCF8715929.1"/>
    </source>
</evidence>
<name>A0ABS9J675_9FLAO</name>
<dbReference type="RefSeq" id="WP_236959894.1">
    <property type="nucleotide sequence ID" value="NZ_JAETXX010000011.1"/>
</dbReference>
<comment type="caution">
    <text evidence="1">The sequence shown here is derived from an EMBL/GenBank/DDBJ whole genome shotgun (WGS) entry which is preliminary data.</text>
</comment>
<evidence type="ECO:0000313" key="2">
    <source>
        <dbReference type="Proteomes" id="UP000829517"/>
    </source>
</evidence>
<protein>
    <recommendedName>
        <fullName evidence="3">Ig-like domain-containing protein</fullName>
    </recommendedName>
</protein>
<accession>A0ABS9J675</accession>
<dbReference type="Proteomes" id="UP000829517">
    <property type="component" value="Unassembled WGS sequence"/>
</dbReference>
<evidence type="ECO:0008006" key="3">
    <source>
        <dbReference type="Google" id="ProtNLM"/>
    </source>
</evidence>
<keyword evidence="2" id="KW-1185">Reference proteome</keyword>
<gene>
    <name evidence="1" type="ORF">JM658_13920</name>
</gene>
<dbReference type="EMBL" id="JAETXX010000011">
    <property type="protein sequence ID" value="MCF8715929.1"/>
    <property type="molecule type" value="Genomic_DNA"/>
</dbReference>
<proteinExistence type="predicted"/>
<organism evidence="1 2">
    <name type="scientific">Joostella atrarenae</name>
    <dbReference type="NCBI Taxonomy" id="679257"/>
    <lineage>
        <taxon>Bacteria</taxon>
        <taxon>Pseudomonadati</taxon>
        <taxon>Bacteroidota</taxon>
        <taxon>Flavobacteriia</taxon>
        <taxon>Flavobacteriales</taxon>
        <taxon>Flavobacteriaceae</taxon>
        <taxon>Joostella</taxon>
    </lineage>
</organism>
<sequence length="892" mass="97687">MMNKYLLLFVFTFITAFIPFNAFSSNRDGEKLYSEVVIDDFTVATETEPAECNTDGQVSFIIVNGEADVDFQVSIYRLPDVTTPVTVLNEDGISGNITMVADLAAAEYYAEIQKVNSSSEQLQKEVNFEIESNVSEALDFSVTNKYTCPSTLDGDDYYTFTVSTVSGTIVEYSLYQDGALIAGPQSSNEFDNVEPGTYTVQVVSNCGATKNETYIVSSLSKTYEYDPIVISSSLECNQEAYRPGISADSDILVYPVTSTSVITYPDNTTETFVLIEEGVTGQATDLVEFGNVYYSVFQDENTVVVTTITDACGKEVTDTFTDTLDINPSTNIRGTSSVCGHEYIDFRFSRDLTYPIVVTLSSFPDDFDVNQAIAAGYTDNGDGTYSMTITAANEFDSGSIGSSSEYVADGAYVFDFIDDCGITHQEIENVTSDELEIGSNFRFYCDTETAYVTLYVSNEDAVFTVIEAPDDFPFTLPYETTVQFQTLHYIYDAPPGDYVVEAVVESCDNQLLTHEFTINDDAAYESDVTVTKYCGTFGIDGTYSRVNTSTSFYVYLQKYDESTEEWENELTLNLSYSNSGTINEQNLDYGDGSYRVVTYLAGPPSVLTNAGVAEACTEPMEVLEEFEFNGSGSVVVTDYYVNECINGNLSVFIEAEGVGDINYKIISKDGVDFEDDNGTSGAFIDLEQGNYVFELTDDCGTESVSINANRTKNPRIRAVNLCEGEDGFLFAPDLDYMEYEWTKDGGSTVLGTSSTLPIDDFSSIDDIGLYQAKLTYDGSGNTCSEIIITYNVTAENTTNPEAGTGQTLSVVKSSVADVLNLFDYLTDSYDEFGYWEETTSTISGGLTDGSNLWDISSVEAGTYTFLYTVEGGCSGEDTAIVAITLIDCVQPL</sequence>
<reference evidence="1 2" key="1">
    <citation type="submission" date="2021-01" db="EMBL/GenBank/DDBJ databases">
        <title>Genome sequencing of Joostella atrarenae M1-2 (= KCTC 23194).</title>
        <authorList>
            <person name="Zakaria M.R."/>
            <person name="Lam M.Q."/>
            <person name="Chong C.S."/>
        </authorList>
    </citation>
    <scope>NUCLEOTIDE SEQUENCE [LARGE SCALE GENOMIC DNA]</scope>
    <source>
        <strain evidence="1 2">M1-2</strain>
    </source>
</reference>